<keyword evidence="2" id="KW-1185">Reference proteome</keyword>
<protein>
    <recommendedName>
        <fullName evidence="3">DUF3562 domain-containing protein</fullName>
    </recommendedName>
</protein>
<evidence type="ECO:0008006" key="3">
    <source>
        <dbReference type="Google" id="ProtNLM"/>
    </source>
</evidence>
<evidence type="ECO:0000313" key="1">
    <source>
        <dbReference type="EMBL" id="TDC17588.1"/>
    </source>
</evidence>
<gene>
    <name evidence="1" type="ORF">E1261_36880</name>
</gene>
<organism evidence="1 2">
    <name type="scientific">Kribbella albertanoniae</name>
    <dbReference type="NCBI Taxonomy" id="1266829"/>
    <lineage>
        <taxon>Bacteria</taxon>
        <taxon>Bacillati</taxon>
        <taxon>Actinomycetota</taxon>
        <taxon>Actinomycetes</taxon>
        <taxon>Propionibacteriales</taxon>
        <taxon>Kribbellaceae</taxon>
        <taxon>Kribbella</taxon>
    </lineage>
</organism>
<accession>A0A4R4P596</accession>
<proteinExistence type="predicted"/>
<dbReference type="Gene3D" id="1.10.8.1060">
    <property type="entry name" value="Corynebacterium glutamicum thioredoxin-dependent arsenate reductase, N-terminal domain"/>
    <property type="match status" value="1"/>
</dbReference>
<reference evidence="1 2" key="1">
    <citation type="submission" date="2019-03" db="EMBL/GenBank/DDBJ databases">
        <title>Draft genome sequences of novel Actinobacteria.</title>
        <authorList>
            <person name="Sahin N."/>
            <person name="Ay H."/>
            <person name="Saygin H."/>
        </authorList>
    </citation>
    <scope>NUCLEOTIDE SEQUENCE [LARGE SCALE GENOMIC DNA]</scope>
    <source>
        <strain evidence="1 2">JCM 30547</strain>
    </source>
</reference>
<evidence type="ECO:0000313" key="2">
    <source>
        <dbReference type="Proteomes" id="UP000295075"/>
    </source>
</evidence>
<dbReference type="EMBL" id="SMKA01000270">
    <property type="protein sequence ID" value="TDC17588.1"/>
    <property type="molecule type" value="Genomic_DNA"/>
</dbReference>
<dbReference type="OrthoDB" id="4277148at2"/>
<dbReference type="AlphaFoldDB" id="A0A4R4P596"/>
<dbReference type="NCBIfam" id="NF046112">
    <property type="entry name" value="MSMEG_6209_Nter"/>
    <property type="match status" value="1"/>
</dbReference>
<sequence length="71" mass="8217">MDRSEENRAIAEAAERLMKRFPDLPPDTVERAVTDSRPEFEGNPIRDFVPLFVERAAKHRLQNLIATNRPD</sequence>
<comment type="caution">
    <text evidence="1">The sequence shown here is derived from an EMBL/GenBank/DDBJ whole genome shotgun (WGS) entry which is preliminary data.</text>
</comment>
<dbReference type="RefSeq" id="WP_132414382.1">
    <property type="nucleotide sequence ID" value="NZ_SMKA01000270.1"/>
</dbReference>
<dbReference type="Proteomes" id="UP000295075">
    <property type="component" value="Unassembled WGS sequence"/>
</dbReference>
<name>A0A4R4P596_9ACTN</name>